<evidence type="ECO:0000313" key="2">
    <source>
        <dbReference type="Proteomes" id="UP000320338"/>
    </source>
</evidence>
<evidence type="ECO:0008006" key="3">
    <source>
        <dbReference type="Google" id="ProtNLM"/>
    </source>
</evidence>
<keyword evidence="2" id="KW-1185">Reference proteome</keyword>
<protein>
    <recommendedName>
        <fullName evidence="3">DUF937 domain-containing protein</fullName>
    </recommendedName>
</protein>
<organism evidence="1 2">
    <name type="scientific">Pseudonocardia hydrocarbonoxydans</name>
    <dbReference type="NCBI Taxonomy" id="76726"/>
    <lineage>
        <taxon>Bacteria</taxon>
        <taxon>Bacillati</taxon>
        <taxon>Actinomycetota</taxon>
        <taxon>Actinomycetes</taxon>
        <taxon>Pseudonocardiales</taxon>
        <taxon>Pseudonocardiaceae</taxon>
        <taxon>Pseudonocardia</taxon>
    </lineage>
</organism>
<gene>
    <name evidence="1" type="ORF">PHY01_13670</name>
</gene>
<dbReference type="EMBL" id="BJNG01000013">
    <property type="protein sequence ID" value="GEC19084.1"/>
    <property type="molecule type" value="Genomic_DNA"/>
</dbReference>
<proteinExistence type="predicted"/>
<dbReference type="InterPro" id="IPR009282">
    <property type="entry name" value="DUF937"/>
</dbReference>
<dbReference type="RefSeq" id="WP_141277677.1">
    <property type="nucleotide sequence ID" value="NZ_BAAARZ010000051.1"/>
</dbReference>
<sequence>MSPVDEILSQIPMSQLAGRLGVDEKTAEQATRQALPALLGGIQANTDDPGGASSFANAVARHDAGLVAGGVDLAQVDTADGDKIVGHVFGAQRGQVVQQLGAGAPGGKVGQDLIAQLLPILAPIVMSWLASKLTGGAAAAPAPTPQAPAGGGIGDVLGGILGGVLAGGGGQGGAPNIGDLLGGLLGGGRR</sequence>
<dbReference type="Pfam" id="PF06078">
    <property type="entry name" value="DUF937"/>
    <property type="match status" value="1"/>
</dbReference>
<comment type="caution">
    <text evidence="1">The sequence shown here is derived from an EMBL/GenBank/DDBJ whole genome shotgun (WGS) entry which is preliminary data.</text>
</comment>
<dbReference type="OrthoDB" id="3577641at2"/>
<reference evidence="1 2" key="1">
    <citation type="submission" date="2019-06" db="EMBL/GenBank/DDBJ databases">
        <title>Whole genome shotgun sequence of Pseudonocardia hydrocarbonoxydans NBRC 14498.</title>
        <authorList>
            <person name="Hosoyama A."/>
            <person name="Uohara A."/>
            <person name="Ohji S."/>
            <person name="Ichikawa N."/>
        </authorList>
    </citation>
    <scope>NUCLEOTIDE SEQUENCE [LARGE SCALE GENOMIC DNA]</scope>
    <source>
        <strain evidence="1 2">NBRC 14498</strain>
    </source>
</reference>
<name>A0A4Y3WJX9_9PSEU</name>
<dbReference type="Proteomes" id="UP000320338">
    <property type="component" value="Unassembled WGS sequence"/>
</dbReference>
<evidence type="ECO:0000313" key="1">
    <source>
        <dbReference type="EMBL" id="GEC19084.1"/>
    </source>
</evidence>
<dbReference type="AlphaFoldDB" id="A0A4Y3WJX9"/>
<accession>A0A4Y3WJX9</accession>